<sequence length="187" mass="20434">MVQSALLRISAFAAGVLLGVCLPAAVVRAHGADGAHGGPGRDGPLLGGGRHPARSRPGLRRPLCAYQPLRCVRREEHLLMRARGDADLAVDPFELGMLDNGGLRTCIHPSCNSTKASVLWIPLHRHRASFYTFIRSTVSAVVPVLCSDFQKAIATTKHRVTASLWEMYCWSMREKKKHLSQRTSGES</sequence>
<evidence type="ECO:0000256" key="1">
    <source>
        <dbReference type="SAM" id="MobiDB-lite"/>
    </source>
</evidence>
<organism evidence="3">
    <name type="scientific">Ixodes ricinus</name>
    <name type="common">Common tick</name>
    <name type="synonym">Acarus ricinus</name>
    <dbReference type="NCBI Taxonomy" id="34613"/>
    <lineage>
        <taxon>Eukaryota</taxon>
        <taxon>Metazoa</taxon>
        <taxon>Ecdysozoa</taxon>
        <taxon>Arthropoda</taxon>
        <taxon>Chelicerata</taxon>
        <taxon>Arachnida</taxon>
        <taxon>Acari</taxon>
        <taxon>Parasitiformes</taxon>
        <taxon>Ixodida</taxon>
        <taxon>Ixodoidea</taxon>
        <taxon>Ixodidae</taxon>
        <taxon>Ixodinae</taxon>
        <taxon>Ixodes</taxon>
    </lineage>
</organism>
<keyword evidence="2" id="KW-0732">Signal</keyword>
<feature type="compositionally biased region" description="Gly residues" evidence="1">
    <location>
        <begin position="34"/>
        <end position="50"/>
    </location>
</feature>
<evidence type="ECO:0000256" key="2">
    <source>
        <dbReference type="SAM" id="SignalP"/>
    </source>
</evidence>
<protein>
    <submittedName>
        <fullName evidence="3">Putative secreted protein</fullName>
    </submittedName>
</protein>
<dbReference type="AlphaFoldDB" id="A0A6B0V181"/>
<proteinExistence type="predicted"/>
<accession>A0A6B0V181</accession>
<feature type="chain" id="PRO_5025407981" evidence="2">
    <location>
        <begin position="30"/>
        <end position="187"/>
    </location>
</feature>
<reference evidence="3" key="1">
    <citation type="submission" date="2019-12" db="EMBL/GenBank/DDBJ databases">
        <title>An insight into the sialome of adult female Ixodes ricinus ticks feeding for 6 days.</title>
        <authorList>
            <person name="Perner J."/>
            <person name="Ribeiro J.M.C."/>
        </authorList>
    </citation>
    <scope>NUCLEOTIDE SEQUENCE</scope>
    <source>
        <strain evidence="3">Semi-engorged</strain>
        <tissue evidence="3">Salivary glands</tissue>
    </source>
</reference>
<feature type="signal peptide" evidence="2">
    <location>
        <begin position="1"/>
        <end position="29"/>
    </location>
</feature>
<evidence type="ECO:0000313" key="3">
    <source>
        <dbReference type="EMBL" id="MXU95491.1"/>
    </source>
</evidence>
<feature type="region of interest" description="Disordered" evidence="1">
    <location>
        <begin position="33"/>
        <end position="58"/>
    </location>
</feature>
<dbReference type="EMBL" id="GIFC01013408">
    <property type="protein sequence ID" value="MXU95491.1"/>
    <property type="molecule type" value="Transcribed_RNA"/>
</dbReference>
<name>A0A6B0V181_IXORI</name>